<dbReference type="NCBIfam" id="NF006055">
    <property type="entry name" value="PRK08203.1"/>
    <property type="match status" value="1"/>
</dbReference>
<dbReference type="PANTHER" id="PTHR43794">
    <property type="entry name" value="AMINOHYDROLASE SSNA-RELATED"/>
    <property type="match status" value="1"/>
</dbReference>
<dbReference type="InterPro" id="IPR006680">
    <property type="entry name" value="Amidohydro-rel"/>
</dbReference>
<dbReference type="EMBL" id="BONV01000001">
    <property type="protein sequence ID" value="GIG77117.1"/>
    <property type="molecule type" value="Genomic_DNA"/>
</dbReference>
<evidence type="ECO:0000259" key="2">
    <source>
        <dbReference type="Pfam" id="PF01979"/>
    </source>
</evidence>
<dbReference type="Gene3D" id="3.20.20.140">
    <property type="entry name" value="Metal-dependent hydrolases"/>
    <property type="match status" value="1"/>
</dbReference>
<protein>
    <submittedName>
        <fullName evidence="3">8-oxoguanine deaminase</fullName>
    </submittedName>
</protein>
<reference evidence="3 4" key="1">
    <citation type="submission" date="2021-01" db="EMBL/GenBank/DDBJ databases">
        <title>Whole genome shotgun sequence of Planotetraspora kaengkrachanensis NBRC 104272.</title>
        <authorList>
            <person name="Komaki H."/>
            <person name="Tamura T."/>
        </authorList>
    </citation>
    <scope>NUCLEOTIDE SEQUENCE [LARGE SCALE GENOMIC DNA]</scope>
    <source>
        <strain evidence="3 4">NBRC 104272</strain>
    </source>
</reference>
<dbReference type="InterPro" id="IPR011059">
    <property type="entry name" value="Metal-dep_hydrolase_composite"/>
</dbReference>
<accession>A0A8J3PPJ4</accession>
<dbReference type="AlphaFoldDB" id="A0A8J3PPJ4"/>
<evidence type="ECO:0000313" key="4">
    <source>
        <dbReference type="Proteomes" id="UP000630097"/>
    </source>
</evidence>
<name>A0A8J3PPJ4_9ACTN</name>
<dbReference type="Gene3D" id="2.30.40.10">
    <property type="entry name" value="Urease, subunit C, domain 1"/>
    <property type="match status" value="1"/>
</dbReference>
<gene>
    <name evidence="3" type="ORF">Pka01_02440</name>
</gene>
<keyword evidence="4" id="KW-1185">Reference proteome</keyword>
<organism evidence="3 4">
    <name type="scientific">Planotetraspora kaengkrachanensis</name>
    <dbReference type="NCBI Taxonomy" id="575193"/>
    <lineage>
        <taxon>Bacteria</taxon>
        <taxon>Bacillati</taxon>
        <taxon>Actinomycetota</taxon>
        <taxon>Actinomycetes</taxon>
        <taxon>Streptosporangiales</taxon>
        <taxon>Streptosporangiaceae</taxon>
        <taxon>Planotetraspora</taxon>
    </lineage>
</organism>
<dbReference type="Pfam" id="PF01979">
    <property type="entry name" value="Amidohydro_1"/>
    <property type="match status" value="1"/>
</dbReference>
<dbReference type="InterPro" id="IPR050287">
    <property type="entry name" value="MTA/SAH_deaminase"/>
</dbReference>
<dbReference type="Proteomes" id="UP000630097">
    <property type="component" value="Unassembled WGS sequence"/>
</dbReference>
<evidence type="ECO:0000256" key="1">
    <source>
        <dbReference type="ARBA" id="ARBA00022801"/>
    </source>
</evidence>
<dbReference type="GO" id="GO:0016810">
    <property type="term" value="F:hydrolase activity, acting on carbon-nitrogen (but not peptide) bonds"/>
    <property type="evidence" value="ECO:0007669"/>
    <property type="project" value="InterPro"/>
</dbReference>
<evidence type="ECO:0000313" key="3">
    <source>
        <dbReference type="EMBL" id="GIG77117.1"/>
    </source>
</evidence>
<comment type="caution">
    <text evidence="3">The sequence shown here is derived from an EMBL/GenBank/DDBJ whole genome shotgun (WGS) entry which is preliminary data.</text>
</comment>
<dbReference type="SUPFAM" id="SSF51338">
    <property type="entry name" value="Composite domain of metallo-dependent hydrolases"/>
    <property type="match status" value="1"/>
</dbReference>
<sequence length="449" mass="48029">MRHVVIENAHIVPIVGPEIPSGHIVVEGDRITAVGPGEAPAVPDGARRVDGSGCLATPGFVNTHHHLYQWASQGVTPDGTLFEWLVASYRLWGRMDAEVVSGAATAGLAWLARSGCTTSTDHHYVFPKGRGDLFDAEIEAARQVGVRFHPCRGSMDRGQSQGGLPPDDLVEQADEVLQATEDAIRKYHDPSFGSMLRVAVAPCSPFSVTGDLMLRSAELARSYGVRLHTHIAETSDEDDHCREQFGMLPVEYLEQLNWLGPDVWLAHCVHLTDADIRRFALTGTGTAHCPSSNGRLGAGIARISDLLREGAPVGLGVDGAASSEMTPLAGEVRMAMLMQRARYGPRALTARQALELATMGGARCLGREKEIGSLEVGKLADIALWRLGGYHAAIDDPVVAFAFGRTPPLARLLVGGRTVVEDGELRTVSDAEAAEAGARAHRRLLAAAE</sequence>
<feature type="domain" description="Amidohydrolase-related" evidence="2">
    <location>
        <begin position="56"/>
        <end position="393"/>
    </location>
</feature>
<dbReference type="InterPro" id="IPR032466">
    <property type="entry name" value="Metal_Hydrolase"/>
</dbReference>
<dbReference type="RefSeq" id="WP_203880626.1">
    <property type="nucleotide sequence ID" value="NZ_BAABHH010000001.1"/>
</dbReference>
<dbReference type="CDD" id="cd01298">
    <property type="entry name" value="ATZ_TRZ_like"/>
    <property type="match status" value="1"/>
</dbReference>
<dbReference type="PANTHER" id="PTHR43794:SF11">
    <property type="entry name" value="AMIDOHYDROLASE-RELATED DOMAIN-CONTAINING PROTEIN"/>
    <property type="match status" value="1"/>
</dbReference>
<keyword evidence="1" id="KW-0378">Hydrolase</keyword>
<dbReference type="SUPFAM" id="SSF51556">
    <property type="entry name" value="Metallo-dependent hydrolases"/>
    <property type="match status" value="1"/>
</dbReference>
<proteinExistence type="predicted"/>